<reference evidence="2 3" key="1">
    <citation type="submission" date="2019-11" db="EMBL/GenBank/DDBJ databases">
        <authorList>
            <person name="Criscuolo A."/>
        </authorList>
    </citation>
    <scope>NUCLEOTIDE SEQUENCE [LARGE SCALE GENOMIC DNA]</scope>
    <source>
        <strain evidence="2">CIP111667</strain>
    </source>
</reference>
<proteinExistence type="predicted"/>
<protein>
    <submittedName>
        <fullName evidence="2">SnoaL-like domain protein</fullName>
    </submittedName>
</protein>
<dbReference type="Gene3D" id="3.10.450.50">
    <property type="match status" value="1"/>
</dbReference>
<sequence length="115" mass="12370">MSSAEALVRHHVDSFNAGDAEALLTDFTADASWVTGDYSVPGEELREFFQTAMASLTPHLDVVRVVDGGSVVVAEMTEAWTHDGEARQAALVAVFDLVEGRISRAKIYREGSADA</sequence>
<dbReference type="InterPro" id="IPR032710">
    <property type="entry name" value="NTF2-like_dom_sf"/>
</dbReference>
<dbReference type="InterPro" id="IPR037401">
    <property type="entry name" value="SnoaL-like"/>
</dbReference>
<dbReference type="RefSeq" id="WP_197522288.1">
    <property type="nucleotide sequence ID" value="NZ_CACRYJ010000014.1"/>
</dbReference>
<feature type="domain" description="SnoaL-like" evidence="1">
    <location>
        <begin position="8"/>
        <end position="104"/>
    </location>
</feature>
<dbReference type="EMBL" id="CACRYJ010000014">
    <property type="protein sequence ID" value="VZO35606.1"/>
    <property type="molecule type" value="Genomic_DNA"/>
</dbReference>
<name>A0A7M4DFB3_9MICO</name>
<dbReference type="Proteomes" id="UP000419743">
    <property type="component" value="Unassembled WGS sequence"/>
</dbReference>
<evidence type="ECO:0000259" key="1">
    <source>
        <dbReference type="Pfam" id="PF12680"/>
    </source>
</evidence>
<keyword evidence="3" id="KW-1185">Reference proteome</keyword>
<evidence type="ECO:0000313" key="3">
    <source>
        <dbReference type="Proteomes" id="UP000419743"/>
    </source>
</evidence>
<comment type="caution">
    <text evidence="2">The sequence shown here is derived from an EMBL/GenBank/DDBJ whole genome shotgun (WGS) entry which is preliminary data.</text>
</comment>
<evidence type="ECO:0000313" key="2">
    <source>
        <dbReference type="EMBL" id="VZO35606.1"/>
    </source>
</evidence>
<gene>
    <name evidence="2" type="ORF">HALOF300_00804</name>
</gene>
<organism evidence="2 3">
    <name type="scientific">Occultella aeris</name>
    <dbReference type="NCBI Taxonomy" id="2761496"/>
    <lineage>
        <taxon>Bacteria</taxon>
        <taxon>Bacillati</taxon>
        <taxon>Actinomycetota</taxon>
        <taxon>Actinomycetes</taxon>
        <taxon>Micrococcales</taxon>
        <taxon>Ruaniaceae</taxon>
        <taxon>Occultella</taxon>
    </lineage>
</organism>
<dbReference type="AlphaFoldDB" id="A0A7M4DFB3"/>
<dbReference type="SUPFAM" id="SSF54427">
    <property type="entry name" value="NTF2-like"/>
    <property type="match status" value="1"/>
</dbReference>
<dbReference type="Pfam" id="PF12680">
    <property type="entry name" value="SnoaL_2"/>
    <property type="match status" value="1"/>
</dbReference>
<accession>A0A7M4DFB3</accession>